<evidence type="ECO:0000256" key="5">
    <source>
        <dbReference type="SAM" id="Phobius"/>
    </source>
</evidence>
<protein>
    <recommendedName>
        <fullName evidence="8">DUF1328 domain-containing protein</fullName>
    </recommendedName>
</protein>
<keyword evidence="1" id="KW-1003">Cell membrane</keyword>
<organism evidence="6 7">
    <name type="scientific">Tenacibaculum piscium</name>
    <dbReference type="NCBI Taxonomy" id="1458515"/>
    <lineage>
        <taxon>Bacteria</taxon>
        <taxon>Pseudomonadati</taxon>
        <taxon>Bacteroidota</taxon>
        <taxon>Flavobacteriia</taxon>
        <taxon>Flavobacteriales</taxon>
        <taxon>Flavobacteriaceae</taxon>
        <taxon>Tenacibaculum</taxon>
    </lineage>
</organism>
<evidence type="ECO:0008006" key="8">
    <source>
        <dbReference type="Google" id="ProtNLM"/>
    </source>
</evidence>
<keyword evidence="3 5" id="KW-1133">Transmembrane helix</keyword>
<reference evidence="7" key="1">
    <citation type="submission" date="2017-11" db="EMBL/GenBank/DDBJ databases">
        <authorList>
            <person name="Duchaud E."/>
        </authorList>
    </citation>
    <scope>NUCLEOTIDE SEQUENCE [LARGE SCALE GENOMIC DNA]</scope>
    <source>
        <strain evidence="7">Tenacibaculum sp. TNO020</strain>
    </source>
</reference>
<dbReference type="NCBIfam" id="NF010228">
    <property type="entry name" value="PRK13682.1-3"/>
    <property type="match status" value="1"/>
</dbReference>
<name>A0A2H1YGT2_9FLAO</name>
<dbReference type="EMBL" id="OENF01000019">
    <property type="protein sequence ID" value="SOS74695.1"/>
    <property type="molecule type" value="Genomic_DNA"/>
</dbReference>
<evidence type="ECO:0000256" key="2">
    <source>
        <dbReference type="ARBA" id="ARBA00022692"/>
    </source>
</evidence>
<evidence type="ECO:0000256" key="3">
    <source>
        <dbReference type="ARBA" id="ARBA00022989"/>
    </source>
</evidence>
<accession>A0A2H1YGT2</accession>
<dbReference type="NCBIfam" id="NF010226">
    <property type="entry name" value="PRK13682.1-1"/>
    <property type="match status" value="1"/>
</dbReference>
<dbReference type="Pfam" id="PF07043">
    <property type="entry name" value="DUF1328"/>
    <property type="match status" value="1"/>
</dbReference>
<feature type="transmembrane region" description="Helical" evidence="5">
    <location>
        <begin position="34"/>
        <end position="54"/>
    </location>
</feature>
<keyword evidence="4 5" id="KW-0472">Membrane</keyword>
<proteinExistence type="inferred from homology"/>
<evidence type="ECO:0000313" key="7">
    <source>
        <dbReference type="Proteomes" id="UP000234211"/>
    </source>
</evidence>
<dbReference type="AlphaFoldDB" id="A0A2H1YGT2"/>
<feature type="transmembrane region" description="Helical" evidence="5">
    <location>
        <begin position="60"/>
        <end position="79"/>
    </location>
</feature>
<evidence type="ECO:0000313" key="6">
    <source>
        <dbReference type="EMBL" id="SOS74695.1"/>
    </source>
</evidence>
<gene>
    <name evidence="6" type="ORF">TNO020_260124</name>
</gene>
<evidence type="ECO:0000256" key="4">
    <source>
        <dbReference type="ARBA" id="ARBA00023136"/>
    </source>
</evidence>
<evidence type="ECO:0000256" key="1">
    <source>
        <dbReference type="ARBA" id="ARBA00022475"/>
    </source>
</evidence>
<dbReference type="NCBIfam" id="NF010229">
    <property type="entry name" value="PRK13682.1-4"/>
    <property type="match status" value="1"/>
</dbReference>
<keyword evidence="2 5" id="KW-0812">Transmembrane</keyword>
<dbReference type="GO" id="GO:0005886">
    <property type="term" value="C:plasma membrane"/>
    <property type="evidence" value="ECO:0007669"/>
    <property type="project" value="InterPro"/>
</dbReference>
<dbReference type="Proteomes" id="UP000234211">
    <property type="component" value="Unassembled WGS sequence"/>
</dbReference>
<dbReference type="InterPro" id="IPR009760">
    <property type="entry name" value="DUF1328"/>
</dbReference>
<dbReference type="HAMAP" id="MF_01361">
    <property type="entry name" value="UPF0391"/>
    <property type="match status" value="1"/>
</dbReference>
<keyword evidence="7" id="KW-1185">Reference proteome</keyword>
<sequence>MSKTYFRTSHNFVVHNKSALNQVLILKNKNMLRWTITFIIIALIAGVLGFGGIAGAAAGFAKIAFFIFLILFVISLFTGRKKI</sequence>